<dbReference type="Gene3D" id="3.80.10.10">
    <property type="entry name" value="Ribonuclease Inhibitor"/>
    <property type="match status" value="1"/>
</dbReference>
<gene>
    <name evidence="1" type="ORF">POCULU_LOCUS2040</name>
</gene>
<keyword evidence="2" id="KW-1185">Reference proteome</keyword>
<accession>A0A9N8ZCW7</accession>
<dbReference type="EMBL" id="CAJVPJ010000173">
    <property type="protein sequence ID" value="CAG8490444.1"/>
    <property type="molecule type" value="Genomic_DNA"/>
</dbReference>
<comment type="caution">
    <text evidence="1">The sequence shown here is derived from an EMBL/GenBank/DDBJ whole genome shotgun (WGS) entry which is preliminary data.</text>
</comment>
<dbReference type="InterPro" id="IPR032675">
    <property type="entry name" value="LRR_dom_sf"/>
</dbReference>
<dbReference type="SUPFAM" id="SSF52047">
    <property type="entry name" value="RNI-like"/>
    <property type="match status" value="1"/>
</dbReference>
<dbReference type="OrthoDB" id="2341496at2759"/>
<evidence type="ECO:0000313" key="1">
    <source>
        <dbReference type="EMBL" id="CAG8490444.1"/>
    </source>
</evidence>
<reference evidence="1" key="1">
    <citation type="submission" date="2021-06" db="EMBL/GenBank/DDBJ databases">
        <authorList>
            <person name="Kallberg Y."/>
            <person name="Tangrot J."/>
            <person name="Rosling A."/>
        </authorList>
    </citation>
    <scope>NUCLEOTIDE SEQUENCE</scope>
    <source>
        <strain evidence="1">IA702</strain>
    </source>
</reference>
<evidence type="ECO:0000313" key="2">
    <source>
        <dbReference type="Proteomes" id="UP000789572"/>
    </source>
</evidence>
<proteinExistence type="predicted"/>
<dbReference type="AlphaFoldDB" id="A0A9N8ZCW7"/>
<dbReference type="Proteomes" id="UP000789572">
    <property type="component" value="Unassembled WGS sequence"/>
</dbReference>
<organism evidence="1 2">
    <name type="scientific">Paraglomus occultum</name>
    <dbReference type="NCBI Taxonomy" id="144539"/>
    <lineage>
        <taxon>Eukaryota</taxon>
        <taxon>Fungi</taxon>
        <taxon>Fungi incertae sedis</taxon>
        <taxon>Mucoromycota</taxon>
        <taxon>Glomeromycotina</taxon>
        <taxon>Glomeromycetes</taxon>
        <taxon>Paraglomerales</taxon>
        <taxon>Paraglomeraceae</taxon>
        <taxon>Paraglomus</taxon>
    </lineage>
</organism>
<name>A0A9N8ZCW7_9GLOM</name>
<sequence>MPIDAYLPFLSDSAKARLRLNNVPTGLESPVLPAFNYPSYLRVLDMDEFYDEITKWVANKRLAQATQFDTNSYAISQQAASEDDSSPKLYRLSIDTRRLGKIWCDMVVSILSPEISSTDTHHPVPIPSCFSHIEQFEFKGEGDETDDEFEDMLLAISQFSKNVKILKIASCSRCLLQPLVDLIESQQGISELMLNNIRIVGTSIFEAIARHKKTLTHAEFHRCTFIDCKPMTALASCTKLESLIFARSGVSGELLAPLGSPSSSITQLSRLVLLDIYPSNGDEAEWINLAQQVNAILRRTGKTIRELRTNLHLTYFPHFVDTIISDCPNLLIIEMDIQNIAQIPGIVKLLRSCKHLQTFRVSIDGYTHSNYTVADDLIHEFAQIILPSLRRLEVRKWKISKQGLLFKCLISMKAPVRYLS</sequence>
<protein>
    <submittedName>
        <fullName evidence="1">2964_t:CDS:1</fullName>
    </submittedName>
</protein>